<evidence type="ECO:0000313" key="3">
    <source>
        <dbReference type="EMBL" id="PWI27040.1"/>
    </source>
</evidence>
<dbReference type="CDD" id="cd05379">
    <property type="entry name" value="CAP_bacterial"/>
    <property type="match status" value="1"/>
</dbReference>
<dbReference type="Pfam" id="PF00188">
    <property type="entry name" value="CAP"/>
    <property type="match status" value="1"/>
</dbReference>
<gene>
    <name evidence="3" type="ORF">DEX24_00430</name>
</gene>
<sequence length="294" mass="33774">MPRPQEGWSTYIGESAKTITDKLGEPIRKGPSAYGFEWWVYHADQQYILVGVEKNKVKQVFLTGEHVDAQPFKIGQSIDELYRNTITDTEINIKIADSIFTLMLSEVDLQSRLLVMYDGVLAQLYFDHTTKQLQGIRFIDGETLVKQKPYDMTYVGTIIEPEKLSSFTQEKINAENAKQLFELTNIFRAYNNLDQFTYSEELNKVTNQQLKNIVMDRLAKIDSADTDLEQVLKKNEVDFEQASENIAENYSDAVDAVSGFINSEKHRKDLLQSNYNIVGTSAFEKNYAQIFIEK</sequence>
<comment type="caution">
    <text evidence="3">The sequence shown here is derived from an EMBL/GenBank/DDBJ whole genome shotgun (WGS) entry which is preliminary data.</text>
</comment>
<dbReference type="PANTHER" id="PTHR31157:SF26">
    <property type="entry name" value="SCP-LIKE EXTRACELLULAR PROTEIN"/>
    <property type="match status" value="1"/>
</dbReference>
<dbReference type="Proteomes" id="UP000245938">
    <property type="component" value="Unassembled WGS sequence"/>
</dbReference>
<proteinExistence type="predicted"/>
<feature type="domain" description="SCP" evidence="1">
    <location>
        <begin position="182"/>
        <end position="282"/>
    </location>
</feature>
<dbReference type="Gene3D" id="3.40.33.10">
    <property type="entry name" value="CAP"/>
    <property type="match status" value="1"/>
</dbReference>
<keyword evidence="4" id="KW-1185">Reference proteome</keyword>
<dbReference type="InterPro" id="IPR029410">
    <property type="entry name" value="CAP_assoc"/>
</dbReference>
<evidence type="ECO:0000313" key="4">
    <source>
        <dbReference type="Proteomes" id="UP000245938"/>
    </source>
</evidence>
<dbReference type="PANTHER" id="PTHR31157">
    <property type="entry name" value="SCP DOMAIN-CONTAINING PROTEIN"/>
    <property type="match status" value="1"/>
</dbReference>
<evidence type="ECO:0000259" key="2">
    <source>
        <dbReference type="Pfam" id="PF14504"/>
    </source>
</evidence>
<dbReference type="InterPro" id="IPR014044">
    <property type="entry name" value="CAP_dom"/>
</dbReference>
<dbReference type="AlphaFoldDB" id="A0A2U3AR56"/>
<accession>A0A2U3AR56</accession>
<dbReference type="EMBL" id="QFVR01000001">
    <property type="protein sequence ID" value="PWI27040.1"/>
    <property type="molecule type" value="Genomic_DNA"/>
</dbReference>
<evidence type="ECO:0000259" key="1">
    <source>
        <dbReference type="Pfam" id="PF00188"/>
    </source>
</evidence>
<dbReference type="InterPro" id="IPR035940">
    <property type="entry name" value="CAP_sf"/>
</dbReference>
<feature type="domain" description="CAP-associated" evidence="2">
    <location>
        <begin position="12"/>
        <end position="150"/>
    </location>
</feature>
<protein>
    <submittedName>
        <fullName evidence="3">Uncharacterized protein</fullName>
    </submittedName>
</protein>
<dbReference type="Pfam" id="PF14504">
    <property type="entry name" value="CAP_assoc_N"/>
    <property type="match status" value="1"/>
</dbReference>
<dbReference type="SUPFAM" id="SSF55797">
    <property type="entry name" value="PR-1-like"/>
    <property type="match status" value="1"/>
</dbReference>
<organism evidence="3 4">
    <name type="scientific">Kurthia sibirica</name>
    <dbReference type="NCBI Taxonomy" id="202750"/>
    <lineage>
        <taxon>Bacteria</taxon>
        <taxon>Bacillati</taxon>
        <taxon>Bacillota</taxon>
        <taxon>Bacilli</taxon>
        <taxon>Bacillales</taxon>
        <taxon>Caryophanaceae</taxon>
        <taxon>Kurthia</taxon>
    </lineage>
</organism>
<name>A0A2U3AR56_9BACL</name>
<reference evidence="3 4" key="1">
    <citation type="submission" date="2018-05" db="EMBL/GenBank/DDBJ databases">
        <title>Kurthia sibirica genome sequence.</title>
        <authorList>
            <person name="Maclea K.S."/>
            <person name="Goen A.E."/>
        </authorList>
    </citation>
    <scope>NUCLEOTIDE SEQUENCE [LARGE SCALE GENOMIC DNA]</scope>
    <source>
        <strain evidence="3 4">ATCC 49154</strain>
    </source>
</reference>